<keyword evidence="7" id="KW-0119">Carbohydrate metabolism</keyword>
<evidence type="ECO:0000256" key="1">
    <source>
        <dbReference type="ARBA" id="ARBA00000405"/>
    </source>
</evidence>
<dbReference type="EC" id="3.2.1.132" evidence="10"/>
<gene>
    <name evidence="11" type="ORF">IF1G_04644</name>
</gene>
<dbReference type="GO" id="GO:0000272">
    <property type="term" value="P:polysaccharide catabolic process"/>
    <property type="evidence" value="ECO:0007669"/>
    <property type="project" value="UniProtKB-KW"/>
</dbReference>
<evidence type="ECO:0000256" key="5">
    <source>
        <dbReference type="ARBA" id="ARBA00022729"/>
    </source>
</evidence>
<sequence length="190" mass="20190">MSCCGDYLQNLVVVYLPGPGKFSDMDVDCEGAQGGPQDGGRCDAFTDTQETTALKWVIEGYDVGVRDLSPHEHGLLVFGNPGTKPGSETFSPRDVGVEPASLMAVICRYQLIYMIGLGDSDTDDGPRPSVSEVSISLGTACYGKDMQAGTGFNTSHTVRDVLHIAPKAVNAVPGPERGKLDGGELRRLPR</sequence>
<dbReference type="Proteomes" id="UP000315783">
    <property type="component" value="Unassembled WGS sequence"/>
</dbReference>
<dbReference type="Pfam" id="PF07335">
    <property type="entry name" value="Glyco_hydro_75"/>
    <property type="match status" value="1"/>
</dbReference>
<accession>A0A545V2Y4</accession>
<dbReference type="InterPro" id="IPR009939">
    <property type="entry name" value="Chitosanase_fungal"/>
</dbReference>
<organism evidence="11 12">
    <name type="scientific">Cordyceps javanica</name>
    <dbReference type="NCBI Taxonomy" id="43265"/>
    <lineage>
        <taxon>Eukaryota</taxon>
        <taxon>Fungi</taxon>
        <taxon>Dikarya</taxon>
        <taxon>Ascomycota</taxon>
        <taxon>Pezizomycotina</taxon>
        <taxon>Sordariomycetes</taxon>
        <taxon>Hypocreomycetidae</taxon>
        <taxon>Hypocreales</taxon>
        <taxon>Cordycipitaceae</taxon>
        <taxon>Cordyceps</taxon>
    </lineage>
</organism>
<evidence type="ECO:0000313" key="11">
    <source>
        <dbReference type="EMBL" id="TQV96061.1"/>
    </source>
</evidence>
<comment type="catalytic activity">
    <reaction evidence="1 10">
        <text>Endohydrolysis of beta-(1-&gt;4)-linkages between D-glucosamine residues in a partly acetylated chitosan.</text>
        <dbReference type="EC" id="3.2.1.132"/>
    </reaction>
</comment>
<evidence type="ECO:0000256" key="9">
    <source>
        <dbReference type="ARBA" id="ARBA00023326"/>
    </source>
</evidence>
<dbReference type="STRING" id="43265.A0A545V2Y4"/>
<keyword evidence="6 10" id="KW-0378">Hydrolase</keyword>
<dbReference type="GO" id="GO:0016977">
    <property type="term" value="F:chitosanase activity"/>
    <property type="evidence" value="ECO:0007669"/>
    <property type="project" value="UniProtKB-EC"/>
</dbReference>
<evidence type="ECO:0000256" key="7">
    <source>
        <dbReference type="ARBA" id="ARBA00023277"/>
    </source>
</evidence>
<evidence type="ECO:0000256" key="8">
    <source>
        <dbReference type="ARBA" id="ARBA00023295"/>
    </source>
</evidence>
<comment type="caution">
    <text evidence="11">The sequence shown here is derived from an EMBL/GenBank/DDBJ whole genome shotgun (WGS) entry which is preliminary data.</text>
</comment>
<comment type="subcellular location">
    <subcellularLocation>
        <location evidence="2 10">Secreted</location>
    </subcellularLocation>
</comment>
<evidence type="ECO:0000256" key="6">
    <source>
        <dbReference type="ARBA" id="ARBA00022801"/>
    </source>
</evidence>
<reference evidence="11 12" key="1">
    <citation type="journal article" date="2019" name="Appl. Microbiol. Biotechnol.">
        <title>Genome sequence of Isaria javanica and comparative genome analysis insights into family S53 peptidase evolution in fungal entomopathogens.</title>
        <authorList>
            <person name="Lin R."/>
            <person name="Zhang X."/>
            <person name="Xin B."/>
            <person name="Zou M."/>
            <person name="Gao Y."/>
            <person name="Qin F."/>
            <person name="Hu Q."/>
            <person name="Xie B."/>
            <person name="Cheng X."/>
        </authorList>
    </citation>
    <scope>NUCLEOTIDE SEQUENCE [LARGE SCALE GENOMIC DNA]</scope>
    <source>
        <strain evidence="11 12">IJ1G</strain>
    </source>
</reference>
<dbReference type="PANTHER" id="PTHR42061">
    <property type="entry name" value="ENDO-CHITOSANASE"/>
    <property type="match status" value="1"/>
</dbReference>
<name>A0A545V2Y4_9HYPO</name>
<evidence type="ECO:0000313" key="12">
    <source>
        <dbReference type="Proteomes" id="UP000315783"/>
    </source>
</evidence>
<evidence type="ECO:0000256" key="10">
    <source>
        <dbReference type="RuleBase" id="RU361208"/>
    </source>
</evidence>
<dbReference type="GO" id="GO:0005576">
    <property type="term" value="C:extracellular region"/>
    <property type="evidence" value="ECO:0007669"/>
    <property type="project" value="UniProtKB-SubCell"/>
</dbReference>
<comment type="function">
    <text evidence="10">Chitosanase catalyzing the endo-type cleavage of chitosan, the deacylated form of chitin. Chitosanase may be crucial in the degradation of the deacetylated portion of chitin in the fungal cell wall.</text>
</comment>
<comment type="similarity">
    <text evidence="3 10">Belongs to the glycosyl hydrolase 75 family.</text>
</comment>
<dbReference type="AlphaFoldDB" id="A0A545V2Y4"/>
<keyword evidence="5" id="KW-0732">Signal</keyword>
<keyword evidence="12" id="KW-1185">Reference proteome</keyword>
<evidence type="ECO:0000256" key="3">
    <source>
        <dbReference type="ARBA" id="ARBA00007799"/>
    </source>
</evidence>
<dbReference type="PANTHER" id="PTHR42061:SF6">
    <property type="entry name" value="ENDO-CHITOSANASE"/>
    <property type="match status" value="1"/>
</dbReference>
<proteinExistence type="inferred from homology"/>
<keyword evidence="4" id="KW-0964">Secreted</keyword>
<protein>
    <recommendedName>
        <fullName evidence="10">Endo-chitosanase</fullName>
        <ecNumber evidence="10">3.2.1.132</ecNumber>
    </recommendedName>
</protein>
<keyword evidence="9 10" id="KW-0624">Polysaccharide degradation</keyword>
<dbReference type="EMBL" id="SPUK01000006">
    <property type="protein sequence ID" value="TQV96061.1"/>
    <property type="molecule type" value="Genomic_DNA"/>
</dbReference>
<evidence type="ECO:0000256" key="4">
    <source>
        <dbReference type="ARBA" id="ARBA00022525"/>
    </source>
</evidence>
<keyword evidence="8 10" id="KW-0326">Glycosidase</keyword>
<dbReference type="OrthoDB" id="4756206at2759"/>
<evidence type="ECO:0000256" key="2">
    <source>
        <dbReference type="ARBA" id="ARBA00004613"/>
    </source>
</evidence>